<comment type="similarity">
    <text evidence="2 5">Belongs to the RecX family.</text>
</comment>
<evidence type="ECO:0000313" key="10">
    <source>
        <dbReference type="Proteomes" id="UP001244640"/>
    </source>
</evidence>
<protein>
    <recommendedName>
        <fullName evidence="3 5">Regulatory protein RecX</fullName>
    </recommendedName>
</protein>
<dbReference type="HAMAP" id="MF_01114">
    <property type="entry name" value="RecX"/>
    <property type="match status" value="1"/>
</dbReference>
<dbReference type="EMBL" id="JAUTBA010000001">
    <property type="protein sequence ID" value="MDQ1149334.1"/>
    <property type="molecule type" value="Genomic_DNA"/>
</dbReference>
<evidence type="ECO:0000259" key="7">
    <source>
        <dbReference type="Pfam" id="PF21981"/>
    </source>
</evidence>
<feature type="domain" description="RecX first three-helical" evidence="8">
    <location>
        <begin position="20"/>
        <end position="56"/>
    </location>
</feature>
<evidence type="ECO:0000256" key="2">
    <source>
        <dbReference type="ARBA" id="ARBA00009695"/>
    </source>
</evidence>
<dbReference type="InterPro" id="IPR053926">
    <property type="entry name" value="RecX_HTH_1st"/>
</dbReference>
<comment type="caution">
    <text evidence="9">The sequence shown here is derived from an EMBL/GenBank/DDBJ whole genome shotgun (WGS) entry which is preliminary data.</text>
</comment>
<proteinExistence type="inferred from homology"/>
<feature type="domain" description="RecX third three-helical" evidence="7">
    <location>
        <begin position="111"/>
        <end position="157"/>
    </location>
</feature>
<organism evidence="9 10">
    <name type="scientific">Sphingobacterium zeae</name>
    <dbReference type="NCBI Taxonomy" id="1776859"/>
    <lineage>
        <taxon>Bacteria</taxon>
        <taxon>Pseudomonadati</taxon>
        <taxon>Bacteroidota</taxon>
        <taxon>Sphingobacteriia</taxon>
        <taxon>Sphingobacteriales</taxon>
        <taxon>Sphingobacteriaceae</taxon>
        <taxon>Sphingobacterium</taxon>
    </lineage>
</organism>
<evidence type="ECO:0000259" key="6">
    <source>
        <dbReference type="Pfam" id="PF02631"/>
    </source>
</evidence>
<dbReference type="Proteomes" id="UP001244640">
    <property type="component" value="Unassembled WGS sequence"/>
</dbReference>
<feature type="domain" description="RecX second three-helical" evidence="6">
    <location>
        <begin position="63"/>
        <end position="103"/>
    </location>
</feature>
<dbReference type="InterPro" id="IPR003783">
    <property type="entry name" value="Regulatory_RecX"/>
</dbReference>
<reference evidence="9 10" key="1">
    <citation type="submission" date="2023-07" db="EMBL/GenBank/DDBJ databases">
        <title>Functional and genomic diversity of the sorghum phyllosphere microbiome.</title>
        <authorList>
            <person name="Shade A."/>
        </authorList>
    </citation>
    <scope>NUCLEOTIDE SEQUENCE [LARGE SCALE GENOMIC DNA]</scope>
    <source>
        <strain evidence="9 10">SORGH_AS_0892</strain>
    </source>
</reference>
<evidence type="ECO:0000256" key="4">
    <source>
        <dbReference type="ARBA" id="ARBA00022490"/>
    </source>
</evidence>
<dbReference type="InterPro" id="IPR053925">
    <property type="entry name" value="RecX_HTH_3rd"/>
</dbReference>
<evidence type="ECO:0000256" key="5">
    <source>
        <dbReference type="HAMAP-Rule" id="MF_01114"/>
    </source>
</evidence>
<dbReference type="Pfam" id="PF21982">
    <property type="entry name" value="RecX_HTH1"/>
    <property type="match status" value="1"/>
</dbReference>
<dbReference type="PANTHER" id="PTHR33602">
    <property type="entry name" value="REGULATORY PROTEIN RECX FAMILY PROTEIN"/>
    <property type="match status" value="1"/>
</dbReference>
<evidence type="ECO:0000256" key="3">
    <source>
        <dbReference type="ARBA" id="ARBA00018111"/>
    </source>
</evidence>
<sequence>MFDEENRKKKILTQRQAQLKAESYCAYQERAQQEVRDKLYSWGLSEEEVENVLSDLIAENFLNEERFAIAYCNGKLRMKGWGKIKIKQALKLKRVSEPLIKIAFKQIDLDEYEQILSDLIDKKRREIGSKDFYTVKNKLYQFALSRGFESDLIFSVLNSKEL</sequence>
<accession>A0ABU0U3C0</accession>
<dbReference type="PANTHER" id="PTHR33602:SF1">
    <property type="entry name" value="REGULATORY PROTEIN RECX FAMILY PROTEIN"/>
    <property type="match status" value="1"/>
</dbReference>
<dbReference type="Gene3D" id="1.10.10.10">
    <property type="entry name" value="Winged helix-like DNA-binding domain superfamily/Winged helix DNA-binding domain"/>
    <property type="match status" value="3"/>
</dbReference>
<dbReference type="RefSeq" id="WP_307185191.1">
    <property type="nucleotide sequence ID" value="NZ_JAUTBA010000001.1"/>
</dbReference>
<dbReference type="InterPro" id="IPR053924">
    <property type="entry name" value="RecX_HTH_2nd"/>
</dbReference>
<evidence type="ECO:0000259" key="8">
    <source>
        <dbReference type="Pfam" id="PF21982"/>
    </source>
</evidence>
<comment type="subcellular location">
    <subcellularLocation>
        <location evidence="1 5">Cytoplasm</location>
    </subcellularLocation>
</comment>
<name>A0ABU0U3C0_9SPHI</name>
<dbReference type="InterPro" id="IPR036388">
    <property type="entry name" value="WH-like_DNA-bd_sf"/>
</dbReference>
<evidence type="ECO:0000313" key="9">
    <source>
        <dbReference type="EMBL" id="MDQ1149334.1"/>
    </source>
</evidence>
<dbReference type="Pfam" id="PF21981">
    <property type="entry name" value="RecX_HTH3"/>
    <property type="match status" value="1"/>
</dbReference>
<dbReference type="Pfam" id="PF02631">
    <property type="entry name" value="RecX_HTH2"/>
    <property type="match status" value="1"/>
</dbReference>
<keyword evidence="10" id="KW-1185">Reference proteome</keyword>
<keyword evidence="4 5" id="KW-0963">Cytoplasm</keyword>
<comment type="function">
    <text evidence="5">Modulates RecA activity.</text>
</comment>
<evidence type="ECO:0000256" key="1">
    <source>
        <dbReference type="ARBA" id="ARBA00004496"/>
    </source>
</evidence>
<gene>
    <name evidence="5" type="primary">recX</name>
    <name evidence="9" type="ORF">QE382_001318</name>
</gene>